<dbReference type="InterPro" id="IPR002711">
    <property type="entry name" value="HNH"/>
</dbReference>
<protein>
    <submittedName>
        <fullName evidence="3">HNH endonuclease</fullName>
    </submittedName>
</protein>
<dbReference type="SMART" id="SM00507">
    <property type="entry name" value="HNHc"/>
    <property type="match status" value="1"/>
</dbReference>
<keyword evidence="3" id="KW-0378">Hydrolase</keyword>
<feature type="region of interest" description="Disordered" evidence="1">
    <location>
        <begin position="60"/>
        <end position="84"/>
    </location>
</feature>
<evidence type="ECO:0000313" key="3">
    <source>
        <dbReference type="EMBL" id="WXA91250.1"/>
    </source>
</evidence>
<keyword evidence="3" id="KW-0255">Endonuclease</keyword>
<evidence type="ECO:0000256" key="1">
    <source>
        <dbReference type="SAM" id="MobiDB-lite"/>
    </source>
</evidence>
<dbReference type="RefSeq" id="WP_394841869.1">
    <property type="nucleotide sequence ID" value="NZ_CP089982.1"/>
</dbReference>
<reference evidence="3 4" key="1">
    <citation type="submission" date="2021-12" db="EMBL/GenBank/DDBJ databases">
        <title>Discovery of the Pendulisporaceae a myxobacterial family with distinct sporulation behavior and unique specialized metabolism.</title>
        <authorList>
            <person name="Garcia R."/>
            <person name="Popoff A."/>
            <person name="Bader C.D."/>
            <person name="Loehr J."/>
            <person name="Walesch S."/>
            <person name="Walt C."/>
            <person name="Boldt J."/>
            <person name="Bunk B."/>
            <person name="Haeckl F.J.F.P.J."/>
            <person name="Gunesch A.P."/>
            <person name="Birkelbach J."/>
            <person name="Nuebel U."/>
            <person name="Pietschmann T."/>
            <person name="Bach T."/>
            <person name="Mueller R."/>
        </authorList>
    </citation>
    <scope>NUCLEOTIDE SEQUENCE [LARGE SCALE GENOMIC DNA]</scope>
    <source>
        <strain evidence="3 4">MSr12523</strain>
    </source>
</reference>
<dbReference type="CDD" id="cd00085">
    <property type="entry name" value="HNHc"/>
    <property type="match status" value="1"/>
</dbReference>
<dbReference type="Pfam" id="PF01844">
    <property type="entry name" value="HNH"/>
    <property type="match status" value="1"/>
</dbReference>
<evidence type="ECO:0000259" key="2">
    <source>
        <dbReference type="SMART" id="SM00507"/>
    </source>
</evidence>
<dbReference type="EMBL" id="CP089982">
    <property type="protein sequence ID" value="WXA91250.1"/>
    <property type="molecule type" value="Genomic_DNA"/>
</dbReference>
<proteinExistence type="predicted"/>
<gene>
    <name evidence="3" type="ORF">LZC95_32940</name>
</gene>
<dbReference type="Gene3D" id="1.10.30.50">
    <property type="match status" value="1"/>
</dbReference>
<accession>A0ABZ2K2B4</accession>
<keyword evidence="3" id="KW-0540">Nuclease</keyword>
<feature type="domain" description="HNH nuclease" evidence="2">
    <location>
        <begin position="167"/>
        <end position="224"/>
    </location>
</feature>
<keyword evidence="4" id="KW-1185">Reference proteome</keyword>
<evidence type="ECO:0000313" key="4">
    <source>
        <dbReference type="Proteomes" id="UP001379533"/>
    </source>
</evidence>
<sequence>MKLADLSNDDLLTGIHALVGQECILEHLTEDNHEDLLRQASGKTKFQVLELLAAHFPRKDAPSSIHELPETKVPPPSTDTMPSKPAPVEPLAPARYKVQFTASAELFEKIELVTNLMRHANPSGDLSIIVERAIDLLLAQLEKRKLGRTPRPIVPRKITRPGYVTRAVRREVFQRDGLQCTFIDETGRRCETRTFLELDHGTPRAHGGSDDASNLRTRCRSHNGLSAERAPTRRALATLADRWGPAPPPLESVLREALSILT</sequence>
<name>A0ABZ2K2B4_9BACT</name>
<dbReference type="InterPro" id="IPR003615">
    <property type="entry name" value="HNH_nuc"/>
</dbReference>
<dbReference type="GO" id="GO:0004519">
    <property type="term" value="F:endonuclease activity"/>
    <property type="evidence" value="ECO:0007669"/>
    <property type="project" value="UniProtKB-KW"/>
</dbReference>
<organism evidence="3 4">
    <name type="scientific">Pendulispora brunnea</name>
    <dbReference type="NCBI Taxonomy" id="2905690"/>
    <lineage>
        <taxon>Bacteria</taxon>
        <taxon>Pseudomonadati</taxon>
        <taxon>Myxococcota</taxon>
        <taxon>Myxococcia</taxon>
        <taxon>Myxococcales</taxon>
        <taxon>Sorangiineae</taxon>
        <taxon>Pendulisporaceae</taxon>
        <taxon>Pendulispora</taxon>
    </lineage>
</organism>
<dbReference type="Proteomes" id="UP001379533">
    <property type="component" value="Chromosome"/>
</dbReference>